<feature type="transmembrane region" description="Helical" evidence="1">
    <location>
        <begin position="494"/>
        <end position="518"/>
    </location>
</feature>
<evidence type="ECO:0000313" key="3">
    <source>
        <dbReference type="Proteomes" id="UP001202328"/>
    </source>
</evidence>
<evidence type="ECO:0000313" key="2">
    <source>
        <dbReference type="EMBL" id="KAI3852246.1"/>
    </source>
</evidence>
<dbReference type="Pfam" id="PF03140">
    <property type="entry name" value="DUF247"/>
    <property type="match status" value="1"/>
</dbReference>
<dbReference type="AlphaFoldDB" id="A0AAD4X7E9"/>
<dbReference type="PANTHER" id="PTHR31170:SF18">
    <property type="entry name" value="(WILD MALAYSIAN BANANA) HYPOTHETICAL PROTEIN"/>
    <property type="match status" value="1"/>
</dbReference>
<keyword evidence="1" id="KW-1133">Transmembrane helix</keyword>
<reference evidence="2" key="1">
    <citation type="submission" date="2022-04" db="EMBL/GenBank/DDBJ databases">
        <title>A functionally conserved STORR gene fusion in Papaver species that diverged 16.8 million years ago.</title>
        <authorList>
            <person name="Catania T."/>
        </authorList>
    </citation>
    <scope>NUCLEOTIDE SEQUENCE</scope>
    <source>
        <strain evidence="2">S-188037</strain>
    </source>
</reference>
<dbReference type="InterPro" id="IPR004158">
    <property type="entry name" value="DUF247_pln"/>
</dbReference>
<dbReference type="Proteomes" id="UP001202328">
    <property type="component" value="Unassembled WGS sequence"/>
</dbReference>
<protein>
    <submittedName>
        <fullName evidence="2">Uncharacterized protein</fullName>
    </submittedName>
</protein>
<evidence type="ECO:0000256" key="1">
    <source>
        <dbReference type="SAM" id="Phobius"/>
    </source>
</evidence>
<accession>A0AAD4X7E9</accession>
<comment type="caution">
    <text evidence="2">The sequence shown here is derived from an EMBL/GenBank/DDBJ whole genome shotgun (WGS) entry which is preliminary data.</text>
</comment>
<dbReference type="PANTHER" id="PTHR31170">
    <property type="entry name" value="BNAC04G53230D PROTEIN"/>
    <property type="match status" value="1"/>
</dbReference>
<gene>
    <name evidence="2" type="ORF">MKW98_009677</name>
</gene>
<keyword evidence="1" id="KW-0812">Transmembrane</keyword>
<dbReference type="EMBL" id="JAJJMB010015793">
    <property type="protein sequence ID" value="KAI3852246.1"/>
    <property type="molecule type" value="Genomic_DNA"/>
</dbReference>
<proteinExistence type="predicted"/>
<sequence length="526" mass="59736">MEEEKISLLMKNWSIDVDVLNRDSQKAQWNKPSIYKLPAPTTGGSSFHNNKNSAAYLPYTVSFGPYHHHKGDHLKKMDPHKHRVLGHFLRRYNINLQKLVDSLTTPSCRWQQVDHAEEASADPKTLPVLQHLMDSYDSLDDEWLHDQDGFLKLMILDGCYMLEILQWSSVSDYNKALSSGSVTAATSLAGPINDYFYADNDPIFSRHGKLYVMSYIRRDMLMLENQLPMLLLKTLLGAVLPAQRKENIEEHLNMITSNFCRGNSSYKNRNMGSCLHVLDLYRKSLLSNILPDDPQAVSALNNKNSDCWGSSKAKGPITMFSGQPASADQKNSTAGNDGTDEDIIRSAMNLHDSGIKFEKSTTDNLTDIWFEGHILKLPVMVIDDITESTLLNLMAFERFHVGAGNEITSYVCFMDNIIDSLDDVKILRSAGVLHNAIGSDKAMAKLFNEMTKDVTPDPESRLEKIVQKQLDEYCRSRWHEWRANLCHTYFKSPWALLSLLAAVFLLALTICQTFYTIYPYYKPRGT</sequence>
<name>A0AAD4X7E9_9MAGN</name>
<keyword evidence="1" id="KW-0472">Membrane</keyword>
<keyword evidence="3" id="KW-1185">Reference proteome</keyword>
<organism evidence="2 3">
    <name type="scientific">Papaver atlanticum</name>
    <dbReference type="NCBI Taxonomy" id="357466"/>
    <lineage>
        <taxon>Eukaryota</taxon>
        <taxon>Viridiplantae</taxon>
        <taxon>Streptophyta</taxon>
        <taxon>Embryophyta</taxon>
        <taxon>Tracheophyta</taxon>
        <taxon>Spermatophyta</taxon>
        <taxon>Magnoliopsida</taxon>
        <taxon>Ranunculales</taxon>
        <taxon>Papaveraceae</taxon>
        <taxon>Papaveroideae</taxon>
        <taxon>Papaver</taxon>
    </lineage>
</organism>